<dbReference type="InterPro" id="IPR011009">
    <property type="entry name" value="Kinase-like_dom_sf"/>
</dbReference>
<dbReference type="SMART" id="SM00220">
    <property type="entry name" value="S_TKc"/>
    <property type="match status" value="1"/>
</dbReference>
<feature type="compositionally biased region" description="Polar residues" evidence="1">
    <location>
        <begin position="561"/>
        <end position="574"/>
    </location>
</feature>
<evidence type="ECO:0000259" key="2">
    <source>
        <dbReference type="PROSITE" id="PS50011"/>
    </source>
</evidence>
<evidence type="ECO:0000313" key="3">
    <source>
        <dbReference type="EMBL" id="PMD47725.1"/>
    </source>
</evidence>
<dbReference type="Proteomes" id="UP000235786">
    <property type="component" value="Unassembled WGS sequence"/>
</dbReference>
<evidence type="ECO:0000256" key="1">
    <source>
        <dbReference type="SAM" id="MobiDB-lite"/>
    </source>
</evidence>
<dbReference type="CDD" id="cd00180">
    <property type="entry name" value="PKc"/>
    <property type="match status" value="1"/>
</dbReference>
<feature type="region of interest" description="Disordered" evidence="1">
    <location>
        <begin position="1"/>
        <end position="23"/>
    </location>
</feature>
<proteinExistence type="predicted"/>
<dbReference type="AlphaFoldDB" id="A0A2J6SAE7"/>
<gene>
    <name evidence="3" type="ORF">L207DRAFT_449624</name>
</gene>
<dbReference type="GO" id="GO:0004672">
    <property type="term" value="F:protein kinase activity"/>
    <property type="evidence" value="ECO:0007669"/>
    <property type="project" value="InterPro"/>
</dbReference>
<accession>A0A2J6SAE7</accession>
<evidence type="ECO:0000313" key="4">
    <source>
        <dbReference type="Proteomes" id="UP000235786"/>
    </source>
</evidence>
<dbReference type="EMBL" id="KZ613938">
    <property type="protein sequence ID" value="PMD47725.1"/>
    <property type="molecule type" value="Genomic_DNA"/>
</dbReference>
<dbReference type="Pfam" id="PF00069">
    <property type="entry name" value="Pkinase"/>
    <property type="match status" value="1"/>
</dbReference>
<feature type="compositionally biased region" description="Acidic residues" evidence="1">
    <location>
        <begin position="1"/>
        <end position="12"/>
    </location>
</feature>
<feature type="region of interest" description="Disordered" evidence="1">
    <location>
        <begin position="559"/>
        <end position="580"/>
    </location>
</feature>
<dbReference type="Gene3D" id="3.30.200.20">
    <property type="entry name" value="Phosphorylase Kinase, domain 1"/>
    <property type="match status" value="1"/>
</dbReference>
<dbReference type="OrthoDB" id="4062651at2759"/>
<dbReference type="Gene3D" id="1.10.510.10">
    <property type="entry name" value="Transferase(Phosphotransferase) domain 1"/>
    <property type="match status" value="1"/>
</dbReference>
<dbReference type="Pfam" id="PF06985">
    <property type="entry name" value="HET"/>
    <property type="match status" value="1"/>
</dbReference>
<dbReference type="GO" id="GO:0005524">
    <property type="term" value="F:ATP binding"/>
    <property type="evidence" value="ECO:0007669"/>
    <property type="project" value="InterPro"/>
</dbReference>
<dbReference type="STRING" id="1149755.A0A2J6SAE7"/>
<name>A0A2J6SAE7_HYAVF</name>
<reference evidence="3 4" key="1">
    <citation type="submission" date="2016-04" db="EMBL/GenBank/DDBJ databases">
        <title>A degradative enzymes factory behind the ericoid mycorrhizal symbiosis.</title>
        <authorList>
            <consortium name="DOE Joint Genome Institute"/>
            <person name="Martino E."/>
            <person name="Morin E."/>
            <person name="Grelet G."/>
            <person name="Kuo A."/>
            <person name="Kohler A."/>
            <person name="Daghino S."/>
            <person name="Barry K."/>
            <person name="Choi C."/>
            <person name="Cichocki N."/>
            <person name="Clum A."/>
            <person name="Copeland A."/>
            <person name="Hainaut M."/>
            <person name="Haridas S."/>
            <person name="Labutti K."/>
            <person name="Lindquist E."/>
            <person name="Lipzen A."/>
            <person name="Khouja H.-R."/>
            <person name="Murat C."/>
            <person name="Ohm R."/>
            <person name="Olson A."/>
            <person name="Spatafora J."/>
            <person name="Veneault-Fourrey C."/>
            <person name="Henrissat B."/>
            <person name="Grigoriev I."/>
            <person name="Martin F."/>
            <person name="Perotto S."/>
        </authorList>
    </citation>
    <scope>NUCLEOTIDE SEQUENCE [LARGE SCALE GENOMIC DNA]</scope>
    <source>
        <strain evidence="3 4">F</strain>
    </source>
</reference>
<organism evidence="3 4">
    <name type="scientific">Hyaloscypha variabilis (strain UAMH 11265 / GT02V1 / F)</name>
    <name type="common">Meliniomyces variabilis</name>
    <dbReference type="NCBI Taxonomy" id="1149755"/>
    <lineage>
        <taxon>Eukaryota</taxon>
        <taxon>Fungi</taxon>
        <taxon>Dikarya</taxon>
        <taxon>Ascomycota</taxon>
        <taxon>Pezizomycotina</taxon>
        <taxon>Leotiomycetes</taxon>
        <taxon>Helotiales</taxon>
        <taxon>Hyaloscyphaceae</taxon>
        <taxon>Hyaloscypha</taxon>
        <taxon>Hyaloscypha variabilis</taxon>
    </lineage>
</organism>
<dbReference type="PANTHER" id="PTHR33112">
    <property type="entry name" value="DOMAIN PROTEIN, PUTATIVE-RELATED"/>
    <property type="match status" value="1"/>
</dbReference>
<dbReference type="PANTHER" id="PTHR33112:SF10">
    <property type="entry name" value="TOL"/>
    <property type="match status" value="1"/>
</dbReference>
<feature type="domain" description="Protein kinase" evidence="2">
    <location>
        <begin position="177"/>
        <end position="493"/>
    </location>
</feature>
<keyword evidence="4" id="KW-1185">Reference proteome</keyword>
<dbReference type="InterPro" id="IPR000719">
    <property type="entry name" value="Prot_kinase_dom"/>
</dbReference>
<dbReference type="InterPro" id="IPR010730">
    <property type="entry name" value="HET"/>
</dbReference>
<dbReference type="SUPFAM" id="SSF56112">
    <property type="entry name" value="Protein kinase-like (PK-like)"/>
    <property type="match status" value="1"/>
</dbReference>
<protein>
    <submittedName>
        <fullName evidence="3">HET-domain-containing protein</fullName>
    </submittedName>
</protein>
<dbReference type="PROSITE" id="PS50011">
    <property type="entry name" value="PROTEIN_KINASE_DOM"/>
    <property type="match status" value="1"/>
</dbReference>
<sequence>MSSDSSDSEDSSGDSGSNVAPEESLGEKIVKLFEGSVFNNVKDDFLPDGCIDTLITEEAVINELALAQSQGGLKKETNTKLVNFILKKGKKIFAIMLVAEFQGARLIDAMTQFRKSKLGDSVLPITEETKSNIPFFSSWSPISSRNFCNGQWAFLAPVFSKKRLNLDLHPGVILPFTWQQDDMKSGAFGEVHQVTVHPSHHKDPVLTFDGKRSNVAIKEIKQDHAEDKEDQRALDEAWEREVKAHIDIDKLNHQHIIEFIAAVTRGKRYLMFRWADGGNLRDFWHNNTRPQLCVSLVRDVVKQIRGIADALDQLHGYGGGGGSYRHGDIKPENILRVRTKSVVPPELDVGVLKIADLGLAKHHNVGTEFRGAQTSMRYTTYRYEPPEARPGISTTPGRSKRQDIWSIGCVTLEFIIWLLYGADALTEFNAKLVSEMEKSSPYFEIEVKGGQKTAKVHTAVNDTMEALLRDQECRFEEASAIKDLIGIVKKKLLVVNLGAATLNDTAAAGSPPHQSTTHTGFRASARDLVLALDAVIAKGERNERYWYTGKPRGHLVHLPKTPSQAPESLLSPDSAQGRGIPFRQKEPMPPTSEDLSFAVPSAPQGFKDEYRNAAQIDKTNFPVDNKFAGQLIKTIGVGLFPKYTPPERRCDDCKKFDFFEPQFHIIDTWAELERTVNICDFCKMRLEVAEKYLAKNVSTIRFDRDQSMLKLNEGQIPVMSICRSSEVQTPNAHFIQIGLPKLPAVGSKSHFDIVRQFLRNCDANHPNCPPPRTSPLPTRLIDLGTREKPTILIYETKPGEWFQFIALSHPWGPGSDHFCTYRNNLDEYKKNISFDKLPATFQNAVTTTRELGLRYLWIDSICIIQGPDGDFAQEATRMEDVFSSAYCVLAASSAKGQKDGFLTSQKKNDFEIFEKNGQPVYVSRFMDDFKAHVLDGPLSKRGWVMQERALAHRTIFFTDMQTYWECGEGIRCETMTKMDNQLISFLGDPNFPSKISVDKSDRGERIRLYEDLYRQYSRLEFTRWYDRPIAIAGLEKRLIRDLNAQGGFGIFDDRHSLLQRSLLWRKGQEASALERITFPPERAIVVPSWSWMGYKGAIDYLDLPLGGVDWLPDAILSPWAEGGAESWHTGDGKGVVALSATARVFTVGEQDEKNFGTFYDRGKPSKEEEKTFRCVVVGKRMARAKMPVGEITHYVLLIAPKKTTDSPRGEKLYERVGVGYMAGRFIDLVGNGASGLVNVQ</sequence>